<accession>A0A392U4K8</accession>
<proteinExistence type="predicted"/>
<dbReference type="EMBL" id="LXQA010728881">
    <property type="protein sequence ID" value="MCI68018.1"/>
    <property type="molecule type" value="Genomic_DNA"/>
</dbReference>
<dbReference type="Proteomes" id="UP000265520">
    <property type="component" value="Unassembled WGS sequence"/>
</dbReference>
<sequence length="76" mass="8290">ENQSCSVESPPSSSFILLLHSLLLCRPSLCLRRRGAAVENQSCSRQKCWFLLPSPSSLVSCSAVHPPPSRSSAVHR</sequence>
<organism evidence="2 3">
    <name type="scientific">Trifolium medium</name>
    <dbReference type="NCBI Taxonomy" id="97028"/>
    <lineage>
        <taxon>Eukaryota</taxon>
        <taxon>Viridiplantae</taxon>
        <taxon>Streptophyta</taxon>
        <taxon>Embryophyta</taxon>
        <taxon>Tracheophyta</taxon>
        <taxon>Spermatophyta</taxon>
        <taxon>Magnoliopsida</taxon>
        <taxon>eudicotyledons</taxon>
        <taxon>Gunneridae</taxon>
        <taxon>Pentapetalae</taxon>
        <taxon>rosids</taxon>
        <taxon>fabids</taxon>
        <taxon>Fabales</taxon>
        <taxon>Fabaceae</taxon>
        <taxon>Papilionoideae</taxon>
        <taxon>50 kb inversion clade</taxon>
        <taxon>NPAAA clade</taxon>
        <taxon>Hologalegina</taxon>
        <taxon>IRL clade</taxon>
        <taxon>Trifolieae</taxon>
        <taxon>Trifolium</taxon>
    </lineage>
</organism>
<feature type="signal peptide" evidence="1">
    <location>
        <begin position="1"/>
        <end position="30"/>
    </location>
</feature>
<name>A0A392U4K8_9FABA</name>
<feature type="chain" id="PRO_5017391277" evidence="1">
    <location>
        <begin position="31"/>
        <end position="76"/>
    </location>
</feature>
<evidence type="ECO:0000313" key="2">
    <source>
        <dbReference type="EMBL" id="MCI68018.1"/>
    </source>
</evidence>
<evidence type="ECO:0000256" key="1">
    <source>
        <dbReference type="SAM" id="SignalP"/>
    </source>
</evidence>
<feature type="non-terminal residue" evidence="2">
    <location>
        <position position="1"/>
    </location>
</feature>
<keyword evidence="1" id="KW-0732">Signal</keyword>
<evidence type="ECO:0000313" key="3">
    <source>
        <dbReference type="Proteomes" id="UP000265520"/>
    </source>
</evidence>
<protein>
    <submittedName>
        <fullName evidence="2">Uncharacterized protein</fullName>
    </submittedName>
</protein>
<keyword evidence="3" id="KW-1185">Reference proteome</keyword>
<comment type="caution">
    <text evidence="2">The sequence shown here is derived from an EMBL/GenBank/DDBJ whole genome shotgun (WGS) entry which is preliminary data.</text>
</comment>
<reference evidence="2 3" key="1">
    <citation type="journal article" date="2018" name="Front. Plant Sci.">
        <title>Red Clover (Trifolium pratense) and Zigzag Clover (T. medium) - A Picture of Genomic Similarities and Differences.</title>
        <authorList>
            <person name="Dluhosova J."/>
            <person name="Istvanek J."/>
            <person name="Nedelnik J."/>
            <person name="Repkova J."/>
        </authorList>
    </citation>
    <scope>NUCLEOTIDE SEQUENCE [LARGE SCALE GENOMIC DNA]</scope>
    <source>
        <strain evidence="3">cv. 10/8</strain>
        <tissue evidence="2">Leaf</tissue>
    </source>
</reference>
<dbReference type="AlphaFoldDB" id="A0A392U4K8"/>